<evidence type="ECO:0000259" key="16">
    <source>
        <dbReference type="Pfam" id="PF22461"/>
    </source>
</evidence>
<dbReference type="InterPro" id="IPR049712">
    <property type="entry name" value="Poly_export"/>
</dbReference>
<dbReference type="PANTHER" id="PTHR33619">
    <property type="entry name" value="POLYSACCHARIDE EXPORT PROTEIN GFCE-RELATED"/>
    <property type="match status" value="1"/>
</dbReference>
<organism evidence="17">
    <name type="scientific">hydrothermal vent metagenome</name>
    <dbReference type="NCBI Taxonomy" id="652676"/>
    <lineage>
        <taxon>unclassified sequences</taxon>
        <taxon>metagenomes</taxon>
        <taxon>ecological metagenomes</taxon>
    </lineage>
</organism>
<evidence type="ECO:0000256" key="4">
    <source>
        <dbReference type="ARBA" id="ARBA00022452"/>
    </source>
</evidence>
<evidence type="ECO:0000256" key="11">
    <source>
        <dbReference type="ARBA" id="ARBA00023136"/>
    </source>
</evidence>
<protein>
    <submittedName>
        <fullName evidence="17">FIG123464: Polysaccharide export protein</fullName>
    </submittedName>
</protein>
<dbReference type="GO" id="GO:0015159">
    <property type="term" value="F:polysaccharide transmembrane transporter activity"/>
    <property type="evidence" value="ECO:0007669"/>
    <property type="project" value="InterPro"/>
</dbReference>
<gene>
    <name evidence="17" type="ORF">MNBD_NITROSPIRAE02-1492</name>
</gene>
<dbReference type="InterPro" id="IPR054765">
    <property type="entry name" value="SLBB_dom"/>
</dbReference>
<dbReference type="EMBL" id="UOGH01000231">
    <property type="protein sequence ID" value="VAX32080.1"/>
    <property type="molecule type" value="Genomic_DNA"/>
</dbReference>
<evidence type="ECO:0000256" key="8">
    <source>
        <dbReference type="ARBA" id="ARBA00023047"/>
    </source>
</evidence>
<keyword evidence="8" id="KW-0625">Polysaccharide transport</keyword>
<keyword evidence="10" id="KW-0626">Porin</keyword>
<dbReference type="GO" id="GO:0006811">
    <property type="term" value="P:monoatomic ion transport"/>
    <property type="evidence" value="ECO:0007669"/>
    <property type="project" value="UniProtKB-KW"/>
</dbReference>
<evidence type="ECO:0000256" key="2">
    <source>
        <dbReference type="ARBA" id="ARBA00009450"/>
    </source>
</evidence>
<evidence type="ECO:0000256" key="13">
    <source>
        <dbReference type="ARBA" id="ARBA00023237"/>
    </source>
</evidence>
<evidence type="ECO:0000256" key="5">
    <source>
        <dbReference type="ARBA" id="ARBA00022597"/>
    </source>
</evidence>
<dbReference type="InterPro" id="IPR003715">
    <property type="entry name" value="Poly_export_N"/>
</dbReference>
<feature type="domain" description="SLBB" evidence="16">
    <location>
        <begin position="181"/>
        <end position="261"/>
    </location>
</feature>
<proteinExistence type="inferred from homology"/>
<keyword evidence="11" id="KW-0472">Membrane</keyword>
<dbReference type="Pfam" id="PF22461">
    <property type="entry name" value="SLBB_2"/>
    <property type="match status" value="1"/>
</dbReference>
<evidence type="ECO:0000256" key="6">
    <source>
        <dbReference type="ARBA" id="ARBA00022692"/>
    </source>
</evidence>
<evidence type="ECO:0000313" key="17">
    <source>
        <dbReference type="EMBL" id="VAX32080.1"/>
    </source>
</evidence>
<evidence type="ECO:0000256" key="3">
    <source>
        <dbReference type="ARBA" id="ARBA00022448"/>
    </source>
</evidence>
<evidence type="ECO:0000259" key="15">
    <source>
        <dbReference type="Pfam" id="PF02563"/>
    </source>
</evidence>
<accession>A0A3B1DB48</accession>
<keyword evidence="5" id="KW-0762">Sugar transport</keyword>
<keyword evidence="3" id="KW-0813">Transport</keyword>
<dbReference type="Gene3D" id="3.30.1950.10">
    <property type="entry name" value="wza like domain"/>
    <property type="match status" value="1"/>
</dbReference>
<feature type="domain" description="Polysaccharide export protein N-terminal" evidence="15">
    <location>
        <begin position="20"/>
        <end position="93"/>
    </location>
</feature>
<evidence type="ECO:0000256" key="7">
    <source>
        <dbReference type="ARBA" id="ARBA00022729"/>
    </source>
</evidence>
<evidence type="ECO:0000256" key="14">
    <source>
        <dbReference type="ARBA" id="ARBA00023288"/>
    </source>
</evidence>
<dbReference type="AlphaFoldDB" id="A0A3B1DB48"/>
<sequence length="266" mass="29572">MKKVLFCLIFSLAFLPVAFASDYLIGDGDTLQISVWGEPELSAVTIVRPDGKITLPAVGDVNASGYKPRELAEKLTQDLKKIMKEPIVTVTVTGITSNKVYVFGGGVPSGVHNLPGRTSLLRFLCRLGSFKSADLERAYIVREGKKLDVNFYNLFVKGDLSKDVMLKAEDIIYIPDNELNKIYVIGAVNEPKYVFYRENIRILDAILEAGGFTKFAKENDVLVLRKKAGEMKTIVVKTKDLMKEGDLKENIELEPGDFVIVKEGIF</sequence>
<comment type="similarity">
    <text evidence="2">Belongs to the BexD/CtrA/VexA family.</text>
</comment>
<dbReference type="GO" id="GO:0046930">
    <property type="term" value="C:pore complex"/>
    <property type="evidence" value="ECO:0007669"/>
    <property type="project" value="UniProtKB-KW"/>
</dbReference>
<evidence type="ECO:0000256" key="10">
    <source>
        <dbReference type="ARBA" id="ARBA00023114"/>
    </source>
</evidence>
<name>A0A3B1DB48_9ZZZZ</name>
<evidence type="ECO:0000256" key="1">
    <source>
        <dbReference type="ARBA" id="ARBA00004571"/>
    </source>
</evidence>
<reference evidence="17" key="1">
    <citation type="submission" date="2018-06" db="EMBL/GenBank/DDBJ databases">
        <authorList>
            <person name="Zhirakovskaya E."/>
        </authorList>
    </citation>
    <scope>NUCLEOTIDE SEQUENCE</scope>
</reference>
<keyword evidence="7" id="KW-0732">Signal</keyword>
<comment type="subcellular location">
    <subcellularLocation>
        <location evidence="1">Cell outer membrane</location>
        <topology evidence="1">Multi-pass membrane protein</topology>
    </subcellularLocation>
</comment>
<dbReference type="Pfam" id="PF02563">
    <property type="entry name" value="Poly_export"/>
    <property type="match status" value="1"/>
</dbReference>
<keyword evidence="9" id="KW-0406">Ion transport</keyword>
<dbReference type="PANTHER" id="PTHR33619:SF3">
    <property type="entry name" value="POLYSACCHARIDE EXPORT PROTEIN GFCE-RELATED"/>
    <property type="match status" value="1"/>
</dbReference>
<keyword evidence="14" id="KW-0449">Lipoprotein</keyword>
<evidence type="ECO:0000256" key="9">
    <source>
        <dbReference type="ARBA" id="ARBA00023065"/>
    </source>
</evidence>
<keyword evidence="13" id="KW-0998">Cell outer membrane</keyword>
<evidence type="ECO:0000256" key="12">
    <source>
        <dbReference type="ARBA" id="ARBA00023139"/>
    </source>
</evidence>
<dbReference type="GO" id="GO:0009279">
    <property type="term" value="C:cell outer membrane"/>
    <property type="evidence" value="ECO:0007669"/>
    <property type="project" value="UniProtKB-SubCell"/>
</dbReference>
<keyword evidence="12" id="KW-0564">Palmitate</keyword>
<keyword evidence="6" id="KW-0812">Transmembrane</keyword>
<keyword evidence="4" id="KW-1134">Transmembrane beta strand</keyword>
<dbReference type="Gene3D" id="3.10.560.10">
    <property type="entry name" value="Outer membrane lipoprotein wza domain like"/>
    <property type="match status" value="1"/>
</dbReference>
<dbReference type="GO" id="GO:0015288">
    <property type="term" value="F:porin activity"/>
    <property type="evidence" value="ECO:0007669"/>
    <property type="project" value="UniProtKB-KW"/>
</dbReference>